<reference evidence="2 3" key="1">
    <citation type="submission" date="2018-05" db="EMBL/GenBank/DDBJ databases">
        <title>Streptomyces venezuelae.</title>
        <authorList>
            <person name="Kim W."/>
            <person name="Lee N."/>
            <person name="Cho B.-K."/>
        </authorList>
    </citation>
    <scope>NUCLEOTIDE SEQUENCE [LARGE SCALE GENOMIC DNA]</scope>
    <source>
        <strain evidence="2 3">ATCC 15068</strain>
    </source>
</reference>
<name>A0A5P2AKD6_STRVZ</name>
<evidence type="ECO:0000313" key="3">
    <source>
        <dbReference type="Proteomes" id="UP000324106"/>
    </source>
</evidence>
<organism evidence="2 3">
    <name type="scientific">Streptomyces venezuelae</name>
    <dbReference type="NCBI Taxonomy" id="54571"/>
    <lineage>
        <taxon>Bacteria</taxon>
        <taxon>Bacillati</taxon>
        <taxon>Actinomycetota</taxon>
        <taxon>Actinomycetes</taxon>
        <taxon>Kitasatosporales</taxon>
        <taxon>Streptomycetaceae</taxon>
        <taxon>Streptomyces</taxon>
    </lineage>
</organism>
<evidence type="ECO:0000313" key="2">
    <source>
        <dbReference type="EMBL" id="QES18644.1"/>
    </source>
</evidence>
<dbReference type="AlphaFoldDB" id="A0A5P2AKD6"/>
<dbReference type="OrthoDB" id="103556at2"/>
<accession>A0A5P2AKD6</accession>
<proteinExistence type="predicted"/>
<feature type="coiled-coil region" evidence="1">
    <location>
        <begin position="310"/>
        <end position="347"/>
    </location>
</feature>
<dbReference type="InterPro" id="IPR022205">
    <property type="entry name" value="DUF3732"/>
</dbReference>
<dbReference type="EMBL" id="CP029194">
    <property type="protein sequence ID" value="QES18644.1"/>
    <property type="molecule type" value="Genomic_DNA"/>
</dbReference>
<protein>
    <submittedName>
        <fullName evidence="2">DUF3732 domain-containing protein</fullName>
    </submittedName>
</protein>
<dbReference type="Pfam" id="PF12532">
    <property type="entry name" value="DUF3732"/>
    <property type="match status" value="1"/>
</dbReference>
<dbReference type="Proteomes" id="UP000324106">
    <property type="component" value="Chromosome"/>
</dbReference>
<gene>
    <name evidence="2" type="ORF">DEJ46_05730</name>
</gene>
<evidence type="ECO:0000256" key="1">
    <source>
        <dbReference type="SAM" id="Coils"/>
    </source>
</evidence>
<sequence>MAAQHRQHEHSDDPARSSAVTFQISAISIYNRDGRIRTVPLRPGRMNIITGDSRLGKSALLNIVDYCLASDDYVIKGAILRNFVHVFAITLVKGQQQLFVARPAPADKAATTTTMCVVSQAHGAQPPALDALTFTTPLDIAKGLLSDFAGIDHTLRIPAVRSAKPIPPSVRHAMFLCLQKQNEVANEDLLFHGQNEDFHRTALRAMLPYFLGAIDPERALREHQLRMLRRQLTEMESILAAARITGTASGQARALLTEAIEAGLLPMPPTGRQLTAQEVVAGLRRAAFTRSVEAGTQGLEDPLTALTESRRQLRQAHARIRARISNLKQAARENDEFLDQAAQHQARLATLGLLPDPGDVELPHARHCPVCGGAAPDAGRIAEVITEDLVRLNAELTSIGSSTPDINAMIAEEQNHLADLRTALAGNQDEIDVLTAGRRVAATQEDPLRQAALVQGRISLYLETFVRHEQVPQVVDRREDIVAQITALEEQLGSAVQDDRLSSFISLVSAKIKDKAVMLELDHCEDPIRLDPRALTIVADTPRRPMRLSDIGGGENAMGYHVATMLSLHEWFSEQSRPVPRFLFLDQPSQVYYPEDAQDGTPVTDRAALLNLYETIQRTVDALQSDFQVIVMEHADLDDEPFRSAVQARWRRSNGDALVPREWITEEVPEEPGR</sequence>
<keyword evidence="1" id="KW-0175">Coiled coil</keyword>